<gene>
    <name evidence="1" type="ORF">UCRNP2_1563</name>
</gene>
<dbReference type="EMBL" id="KB915831">
    <property type="protein sequence ID" value="EOD51652.1"/>
    <property type="molecule type" value="Genomic_DNA"/>
</dbReference>
<dbReference type="KEGG" id="npa:UCRNP2_1563"/>
<sequence>MPGSVQIRGMAPRYAPFIHSFWHSPEVLRIISENAGVDLVPAMDYEISHTNVQLGPEGIKGFGKGKAKPKNGTGRAESIIEWHKDSHPFVCVVMLSDARNMLGGETELQGGDGRTLKVKSPQMGCAVILQGRYISHTALPTTNMPERITVVTSFRPRSPALLDETTNANVREESHLTELYYQWTTYRLEVLAQRARIAVEALREKYAQNVRESDKEGKSGLCRVETVNVAEVEKWVREQTVYLQQTLFEMRPLEQ</sequence>
<dbReference type="STRING" id="1287680.R1EVM2"/>
<accession>R1EVM2</accession>
<name>R1EVM2_BOTPV</name>
<reference evidence="2" key="1">
    <citation type="journal article" date="2013" name="Genome Announc.">
        <title>Draft genome sequence of Neofusicoccum parvum isolate UCR-NP2, a fungal vascular pathogen associated with grapevine cankers.</title>
        <authorList>
            <person name="Blanco-Ulate B."/>
            <person name="Rolshausen P."/>
            <person name="Cantu D."/>
        </authorList>
    </citation>
    <scope>NUCLEOTIDE SEQUENCE [LARGE SCALE GENOMIC DNA]</scope>
    <source>
        <strain evidence="2">UCR-NP2</strain>
    </source>
</reference>
<organism evidence="1 2">
    <name type="scientific">Botryosphaeria parva (strain UCR-NP2)</name>
    <name type="common">Grapevine canker fungus</name>
    <name type="synonym">Neofusicoccum parvum</name>
    <dbReference type="NCBI Taxonomy" id="1287680"/>
    <lineage>
        <taxon>Eukaryota</taxon>
        <taxon>Fungi</taxon>
        <taxon>Dikarya</taxon>
        <taxon>Ascomycota</taxon>
        <taxon>Pezizomycotina</taxon>
        <taxon>Dothideomycetes</taxon>
        <taxon>Dothideomycetes incertae sedis</taxon>
        <taxon>Botryosphaeriales</taxon>
        <taxon>Botryosphaeriaceae</taxon>
        <taxon>Neofusicoccum</taxon>
    </lineage>
</organism>
<evidence type="ECO:0000313" key="1">
    <source>
        <dbReference type="EMBL" id="EOD51652.1"/>
    </source>
</evidence>
<dbReference type="PANTHER" id="PTHR41677">
    <property type="entry name" value="YALI0B19030P"/>
    <property type="match status" value="1"/>
</dbReference>
<dbReference type="OrthoDB" id="10256055at2759"/>
<dbReference type="PANTHER" id="PTHR41677:SF1">
    <property type="entry name" value="FE2OG DIOXYGENASE DOMAIN-CONTAINING PROTEIN"/>
    <property type="match status" value="1"/>
</dbReference>
<evidence type="ECO:0000313" key="2">
    <source>
        <dbReference type="Proteomes" id="UP000013521"/>
    </source>
</evidence>
<dbReference type="OMA" id="WHKDSHP"/>
<dbReference type="HOGENOM" id="CLU_045155_1_1_1"/>
<dbReference type="AlphaFoldDB" id="R1EVM2"/>
<dbReference type="Proteomes" id="UP000013521">
    <property type="component" value="Unassembled WGS sequence"/>
</dbReference>
<evidence type="ECO:0008006" key="3">
    <source>
        <dbReference type="Google" id="ProtNLM"/>
    </source>
</evidence>
<protein>
    <recommendedName>
        <fullName evidence="3">Fe2OG dioxygenase domain-containing protein</fullName>
    </recommendedName>
</protein>
<dbReference type="eggNOG" id="ENOG502QSJX">
    <property type="taxonomic scope" value="Eukaryota"/>
</dbReference>
<proteinExistence type="predicted"/>